<evidence type="ECO:0000313" key="5">
    <source>
        <dbReference type="Proteomes" id="UP000254051"/>
    </source>
</evidence>
<dbReference type="Proteomes" id="UP000254051">
    <property type="component" value="Unassembled WGS sequence"/>
</dbReference>
<dbReference type="Gene3D" id="3.30.70.360">
    <property type="match status" value="1"/>
</dbReference>
<dbReference type="CDD" id="cd08659">
    <property type="entry name" value="M20_ArgE_DapE-like"/>
    <property type="match status" value="1"/>
</dbReference>
<proteinExistence type="predicted"/>
<dbReference type="GO" id="GO:0046872">
    <property type="term" value="F:metal ion binding"/>
    <property type="evidence" value="ECO:0007669"/>
    <property type="project" value="UniProtKB-KW"/>
</dbReference>
<sequence>MIKQIQCDAVELAASLVKIESTNPGACEGRIGEFIYHYLEKAGVRPEKSLAAPGRFNVRAVLEGEVKHPALIFICHMDTVVKGDGWNVEAFGGRIEEGRLWGRGACDMKSGLACALSVFAETADLVRRGGMKLSHSLVFIGTVDEEGDMQGVEQAILDKWVTEKDWVVDMEPTDGQLQMSHKGRTWFELEVQGVTAHASMPEKGADAVAGMSAILTYIRSKILKCPVHPELGPSTVTFGQIQGGYSPYVVPDKCKATIDMRLVPPMNTKKAEEILRTAIEEGKQQVPGITGSYQITGDRPWVETHPESTLLNELRKAICEATGMPPQISAFPGYTDTAVIAGKLKNRECMSYGPGSLQQAHKPNEFVLTTEIERCQEVFRILVRNMLTAERAL</sequence>
<keyword evidence="2" id="KW-0378">Hydrolase</keyword>
<name>A0A315ZUV1_9FIRM</name>
<keyword evidence="5" id="KW-1185">Reference proteome</keyword>
<dbReference type="AlphaFoldDB" id="A0A315ZUV1"/>
<dbReference type="Pfam" id="PF01546">
    <property type="entry name" value="Peptidase_M20"/>
    <property type="match status" value="1"/>
</dbReference>
<protein>
    <submittedName>
        <fullName evidence="4">Succinyl-diaminopimelate desuccinylase</fullName>
    </submittedName>
</protein>
<dbReference type="InterPro" id="IPR011650">
    <property type="entry name" value="Peptidase_M20_dimer"/>
</dbReference>
<dbReference type="Gene3D" id="3.40.630.10">
    <property type="entry name" value="Zn peptidases"/>
    <property type="match status" value="2"/>
</dbReference>
<dbReference type="PANTHER" id="PTHR43808:SF32">
    <property type="entry name" value="ARGE_DAPE-RELATED DEACYLASE"/>
    <property type="match status" value="1"/>
</dbReference>
<dbReference type="PANTHER" id="PTHR43808">
    <property type="entry name" value="ACETYLORNITHINE DEACETYLASE"/>
    <property type="match status" value="1"/>
</dbReference>
<dbReference type="GO" id="GO:0016787">
    <property type="term" value="F:hydrolase activity"/>
    <property type="evidence" value="ECO:0007669"/>
    <property type="project" value="UniProtKB-KW"/>
</dbReference>
<evidence type="ECO:0000259" key="3">
    <source>
        <dbReference type="Pfam" id="PF07687"/>
    </source>
</evidence>
<feature type="domain" description="Peptidase M20 dimerisation" evidence="3">
    <location>
        <begin position="180"/>
        <end position="283"/>
    </location>
</feature>
<dbReference type="EMBL" id="UHJJ01000010">
    <property type="protein sequence ID" value="SUQ15143.1"/>
    <property type="molecule type" value="Genomic_DNA"/>
</dbReference>
<evidence type="ECO:0000256" key="2">
    <source>
        <dbReference type="ARBA" id="ARBA00022801"/>
    </source>
</evidence>
<dbReference type="SUPFAM" id="SSF55031">
    <property type="entry name" value="Bacterial exopeptidase dimerisation domain"/>
    <property type="match status" value="1"/>
</dbReference>
<keyword evidence="1" id="KW-0479">Metal-binding</keyword>
<dbReference type="InterPro" id="IPR050072">
    <property type="entry name" value="Peptidase_M20A"/>
</dbReference>
<dbReference type="OrthoDB" id="9792335at2"/>
<gene>
    <name evidence="4" type="ORF">SAMN05216529_11045</name>
</gene>
<dbReference type="SUPFAM" id="SSF53187">
    <property type="entry name" value="Zn-dependent exopeptidases"/>
    <property type="match status" value="1"/>
</dbReference>
<evidence type="ECO:0000313" key="4">
    <source>
        <dbReference type="EMBL" id="SUQ15143.1"/>
    </source>
</evidence>
<evidence type="ECO:0000256" key="1">
    <source>
        <dbReference type="ARBA" id="ARBA00022723"/>
    </source>
</evidence>
<organism evidence="4 5">
    <name type="scientific">Faecalicatena contorta</name>
    <dbReference type="NCBI Taxonomy" id="39482"/>
    <lineage>
        <taxon>Bacteria</taxon>
        <taxon>Bacillati</taxon>
        <taxon>Bacillota</taxon>
        <taxon>Clostridia</taxon>
        <taxon>Lachnospirales</taxon>
        <taxon>Lachnospiraceae</taxon>
        <taxon>Faecalicatena</taxon>
    </lineage>
</organism>
<accession>A0A315ZUV1</accession>
<reference evidence="5" key="1">
    <citation type="submission" date="2017-07" db="EMBL/GenBank/DDBJ databases">
        <authorList>
            <person name="Varghese N."/>
            <person name="Submissions S."/>
        </authorList>
    </citation>
    <scope>NUCLEOTIDE SEQUENCE [LARGE SCALE GENOMIC DNA]</scope>
    <source>
        <strain evidence="5">NLAE-zl-C134</strain>
    </source>
</reference>
<dbReference type="InterPro" id="IPR036264">
    <property type="entry name" value="Bact_exopeptidase_dim_dom"/>
</dbReference>
<dbReference type="InterPro" id="IPR002933">
    <property type="entry name" value="Peptidase_M20"/>
</dbReference>
<dbReference type="RefSeq" id="WP_109712692.1">
    <property type="nucleotide sequence ID" value="NZ_QGDS01000010.1"/>
</dbReference>
<dbReference type="Pfam" id="PF07687">
    <property type="entry name" value="M20_dimer"/>
    <property type="match status" value="1"/>
</dbReference>